<protein>
    <submittedName>
        <fullName evidence="3">Catechol 2,3-dioxygenase-like lactoylglutathione lyase family enzyme</fullName>
    </submittedName>
</protein>
<dbReference type="Gene3D" id="3.10.180.10">
    <property type="entry name" value="2,3-Dihydroxybiphenyl 1,2-Dioxygenase, domain 1"/>
    <property type="match status" value="1"/>
</dbReference>
<dbReference type="EMBL" id="JACCBT010000001">
    <property type="protein sequence ID" value="NYE16864.1"/>
    <property type="molecule type" value="Genomic_DNA"/>
</dbReference>
<keyword evidence="4" id="KW-1185">Reference proteome</keyword>
<dbReference type="RefSeq" id="WP_179837333.1">
    <property type="nucleotide sequence ID" value="NZ_BMRD01000002.1"/>
</dbReference>
<dbReference type="SUPFAM" id="SSF54593">
    <property type="entry name" value="Glyoxalase/Bleomycin resistance protein/Dihydroxybiphenyl dioxygenase"/>
    <property type="match status" value="1"/>
</dbReference>
<keyword evidence="3" id="KW-0560">Oxidoreductase</keyword>
<organism evidence="3 4">
    <name type="scientific">Actinomadura citrea</name>
    <dbReference type="NCBI Taxonomy" id="46158"/>
    <lineage>
        <taxon>Bacteria</taxon>
        <taxon>Bacillati</taxon>
        <taxon>Actinomycetota</taxon>
        <taxon>Actinomycetes</taxon>
        <taxon>Streptosporangiales</taxon>
        <taxon>Thermomonosporaceae</taxon>
        <taxon>Actinomadura</taxon>
    </lineage>
</organism>
<name>A0A7Y9GI04_9ACTN</name>
<comment type="caution">
    <text evidence="3">The sequence shown here is derived from an EMBL/GenBank/DDBJ whole genome shotgun (WGS) entry which is preliminary data.</text>
</comment>
<dbReference type="GO" id="GO:0016829">
    <property type="term" value="F:lyase activity"/>
    <property type="evidence" value="ECO:0007669"/>
    <property type="project" value="UniProtKB-KW"/>
</dbReference>
<feature type="region of interest" description="Disordered" evidence="1">
    <location>
        <begin position="93"/>
        <end position="114"/>
    </location>
</feature>
<dbReference type="GO" id="GO:0051213">
    <property type="term" value="F:dioxygenase activity"/>
    <property type="evidence" value="ECO:0007669"/>
    <property type="project" value="UniProtKB-KW"/>
</dbReference>
<dbReference type="PROSITE" id="PS51819">
    <property type="entry name" value="VOC"/>
    <property type="match status" value="1"/>
</dbReference>
<sequence length="121" mass="12911">MNITHVRLLTVPVSDQDAAKDFYAGKLGFEVVMDRSTGPMRWLQLAPKGAETNVVLADHVPGAAPGSVHGLMLETTDLDADCEHLRSAGVRVEGPQDLPWGRQATLTDPDPDGNGIVLAAR</sequence>
<evidence type="ECO:0000259" key="2">
    <source>
        <dbReference type="PROSITE" id="PS51819"/>
    </source>
</evidence>
<feature type="domain" description="VOC" evidence="2">
    <location>
        <begin position="2"/>
        <end position="121"/>
    </location>
</feature>
<evidence type="ECO:0000313" key="3">
    <source>
        <dbReference type="EMBL" id="NYE16864.1"/>
    </source>
</evidence>
<proteinExistence type="predicted"/>
<dbReference type="InterPro" id="IPR029068">
    <property type="entry name" value="Glyas_Bleomycin-R_OHBP_Dase"/>
</dbReference>
<reference evidence="3 4" key="1">
    <citation type="submission" date="2020-07" db="EMBL/GenBank/DDBJ databases">
        <title>Sequencing the genomes of 1000 actinobacteria strains.</title>
        <authorList>
            <person name="Klenk H.-P."/>
        </authorList>
    </citation>
    <scope>NUCLEOTIDE SEQUENCE [LARGE SCALE GENOMIC DNA]</scope>
    <source>
        <strain evidence="3 4">DSM 43461</strain>
    </source>
</reference>
<dbReference type="PANTHER" id="PTHR36437:SF2">
    <property type="entry name" value="GLYOXALASE_BLEOMYCIN RESISTANCE PROTEIN_DIOXYGENASE"/>
    <property type="match status" value="1"/>
</dbReference>
<evidence type="ECO:0000256" key="1">
    <source>
        <dbReference type="SAM" id="MobiDB-lite"/>
    </source>
</evidence>
<keyword evidence="3" id="KW-0456">Lyase</keyword>
<dbReference type="InterPro" id="IPR004360">
    <property type="entry name" value="Glyas_Fos-R_dOase_dom"/>
</dbReference>
<dbReference type="Proteomes" id="UP000591272">
    <property type="component" value="Unassembled WGS sequence"/>
</dbReference>
<keyword evidence="3" id="KW-0223">Dioxygenase</keyword>
<dbReference type="InterPro" id="IPR037523">
    <property type="entry name" value="VOC_core"/>
</dbReference>
<dbReference type="AlphaFoldDB" id="A0A7Y9GI04"/>
<gene>
    <name evidence="3" type="ORF">BJ999_007160</name>
</gene>
<evidence type="ECO:0000313" key="4">
    <source>
        <dbReference type="Proteomes" id="UP000591272"/>
    </source>
</evidence>
<accession>A0A7Y9GI04</accession>
<dbReference type="PANTHER" id="PTHR36437">
    <property type="entry name" value="GLYOXALASE/BLEOMYCIN RESISTANCE PROTEIN/DIOXYGENASE"/>
    <property type="match status" value="1"/>
</dbReference>
<dbReference type="Pfam" id="PF00903">
    <property type="entry name" value="Glyoxalase"/>
    <property type="match status" value="1"/>
</dbReference>